<evidence type="ECO:0000256" key="1">
    <source>
        <dbReference type="SAM" id="MobiDB-lite"/>
    </source>
</evidence>
<sequence length="979" mass="106252">MSLSHLIDSLDNLTLTPLSSASHLSSTAAAGGGGGGGVSALESLPLECIQTILGNLSDDCHALYSLLLVNKAWFHMVLPFLYKSPMTLIDSTWPKLSSYSQILKKDLPVSSPASGYVDQPSPPISAAGVIFDEPRPVLSLSNNNSTISGAGSGSGAVESTADTNGRHGRSLYSSNRRTSTTSSNGGGGGYGGGFGYAPRTHSRSSSHSSTRSMTGDAFHQGRNDAVFQKEQRDRLVKRKKMQVLWVLLNCTLSEEEHLARMSQTNDEKEEQQEQNDHDSIQSNFHSELLEDSSLLSLDLNPDLDINLEYFKPMVDYLSFYTHQSHPGLRFITWKLFPTIDDPFTIEQRLIRHGPERIRELFLESVQLKHMIPLVSRLETLHKIRTSHEFWDIPGSIEFMRRHNELFGTVQMLELEAYLPESHDTEMSEDFGQLIGQVEHLKVLELSGFETLSAALEDIPRENLKVLRLNCGSLSPTPIPTFAATEAVVRADGNSNGRMTISTFLSQCRQLEELLLKPVDESMLEWAVQERRDFQTGLLPLTPTSPSLTSLAHPPPQTLVPLRVIELSGTDSEHVAMTISQAAEAFQDTLEVIKANSFSYTSNRTQKTLSWRFPMPKLRVLKIVGRSNLPFDFRSLQYCPELRILDLSKYSGMRGCQEAGLLNLKYLTKLEYLGLSSFDHLTDSTLRTILGCMPRLKHLRLAIGDTAASTLGSSSLVYTNSGSIVGSGSGVGKATGSRASGILGGGGPSGSGSSSAAAGVGSSTDMPFRSPFAAISAASSAASASASTSASSSTSPAPATQLPTPPTVQQQQQVPSLGTINMIVGQLQNQHSSFSHHHSHHHPHHHPPAPPPSLSSTPFHSYMSGATSSGSIIGSGMNSNSSSVNGIGGGGGNGGGDMASSARSTSSLMDRFHLENTYLSLEGILDAIDGLSDDRHKNQLEKLSIVLGKLDFEDHYRRLELYNQQYQDLEITVYRYAHAV</sequence>
<feature type="region of interest" description="Disordered" evidence="1">
    <location>
        <begin position="738"/>
        <end position="762"/>
    </location>
</feature>
<feature type="compositionally biased region" description="Low complexity" evidence="1">
    <location>
        <begin position="203"/>
        <end position="212"/>
    </location>
</feature>
<feature type="region of interest" description="Disordered" evidence="1">
    <location>
        <begin position="882"/>
        <end position="901"/>
    </location>
</feature>
<protein>
    <recommendedName>
        <fullName evidence="4">F-box domain-containing protein</fullName>
    </recommendedName>
</protein>
<feature type="compositionally biased region" description="Low complexity" evidence="1">
    <location>
        <begin position="750"/>
        <end position="762"/>
    </location>
</feature>
<feature type="compositionally biased region" description="Gly residues" evidence="1">
    <location>
        <begin position="885"/>
        <end position="896"/>
    </location>
</feature>
<dbReference type="InterPro" id="IPR032675">
    <property type="entry name" value="LRR_dom_sf"/>
</dbReference>
<reference evidence="2" key="1">
    <citation type="journal article" date="2020" name="Fungal Divers.">
        <title>Resolving the Mortierellaceae phylogeny through synthesis of multi-gene phylogenetics and phylogenomics.</title>
        <authorList>
            <person name="Vandepol N."/>
            <person name="Liber J."/>
            <person name="Desiro A."/>
            <person name="Na H."/>
            <person name="Kennedy M."/>
            <person name="Barry K."/>
            <person name="Grigoriev I.V."/>
            <person name="Miller A.N."/>
            <person name="O'Donnell K."/>
            <person name="Stajich J.E."/>
            <person name="Bonito G."/>
        </authorList>
    </citation>
    <scope>NUCLEOTIDE SEQUENCE</scope>
    <source>
        <strain evidence="2">NRRL 6426</strain>
    </source>
</reference>
<keyword evidence="3" id="KW-1185">Reference proteome</keyword>
<proteinExistence type="predicted"/>
<dbReference type="SUPFAM" id="SSF52047">
    <property type="entry name" value="RNI-like"/>
    <property type="match status" value="1"/>
</dbReference>
<dbReference type="GO" id="GO:0031124">
    <property type="term" value="P:mRNA 3'-end processing"/>
    <property type="evidence" value="ECO:0007669"/>
    <property type="project" value="TreeGrafter"/>
</dbReference>
<dbReference type="Proteomes" id="UP000748756">
    <property type="component" value="Unassembled WGS sequence"/>
</dbReference>
<feature type="region of interest" description="Disordered" evidence="1">
    <location>
        <begin position="258"/>
        <end position="278"/>
    </location>
</feature>
<feature type="compositionally biased region" description="Basic residues" evidence="1">
    <location>
        <begin position="833"/>
        <end position="846"/>
    </location>
</feature>
<dbReference type="AlphaFoldDB" id="A0A9P5RW96"/>
<feature type="region of interest" description="Disordered" evidence="1">
    <location>
        <begin position="786"/>
        <end position="812"/>
    </location>
</feature>
<dbReference type="OrthoDB" id="2330282at2759"/>
<feature type="region of interest" description="Disordered" evidence="1">
    <location>
        <begin position="830"/>
        <end position="860"/>
    </location>
</feature>
<dbReference type="EMBL" id="JAAAUQ010000871">
    <property type="protein sequence ID" value="KAF9147067.1"/>
    <property type="molecule type" value="Genomic_DNA"/>
</dbReference>
<dbReference type="PANTHER" id="PTHR12460:SF0">
    <property type="entry name" value="CID DOMAIN-CONTAINING PROTEIN-RELATED"/>
    <property type="match status" value="1"/>
</dbReference>
<accession>A0A9P5RW96</accession>
<name>A0A9P5RW96_9FUNG</name>
<dbReference type="GO" id="GO:0000993">
    <property type="term" value="F:RNA polymerase II complex binding"/>
    <property type="evidence" value="ECO:0007669"/>
    <property type="project" value="TreeGrafter"/>
</dbReference>
<evidence type="ECO:0000313" key="2">
    <source>
        <dbReference type="EMBL" id="KAF9147067.1"/>
    </source>
</evidence>
<evidence type="ECO:0000313" key="3">
    <source>
        <dbReference type="Proteomes" id="UP000748756"/>
    </source>
</evidence>
<feature type="region of interest" description="Disordered" evidence="1">
    <location>
        <begin position="142"/>
        <end position="223"/>
    </location>
</feature>
<evidence type="ECO:0008006" key="4">
    <source>
        <dbReference type="Google" id="ProtNLM"/>
    </source>
</evidence>
<feature type="compositionally biased region" description="Low complexity" evidence="1">
    <location>
        <begin position="170"/>
        <end position="183"/>
    </location>
</feature>
<comment type="caution">
    <text evidence="2">The sequence shown here is derived from an EMBL/GenBank/DDBJ whole genome shotgun (WGS) entry which is preliminary data.</text>
</comment>
<dbReference type="PANTHER" id="PTHR12460">
    <property type="entry name" value="CYCLIN-DEPENDENT KINASE INHIBITOR-RELATED PROTEIN"/>
    <property type="match status" value="1"/>
</dbReference>
<feature type="compositionally biased region" description="Low complexity" evidence="1">
    <location>
        <begin position="142"/>
        <end position="161"/>
    </location>
</feature>
<gene>
    <name evidence="2" type="ORF">BG015_011349</name>
</gene>
<organism evidence="2 3">
    <name type="scientific">Linnemannia schmuckeri</name>
    <dbReference type="NCBI Taxonomy" id="64567"/>
    <lineage>
        <taxon>Eukaryota</taxon>
        <taxon>Fungi</taxon>
        <taxon>Fungi incertae sedis</taxon>
        <taxon>Mucoromycota</taxon>
        <taxon>Mortierellomycotina</taxon>
        <taxon>Mortierellomycetes</taxon>
        <taxon>Mortierellales</taxon>
        <taxon>Mortierellaceae</taxon>
        <taxon>Linnemannia</taxon>
    </lineage>
</organism>
<feature type="compositionally biased region" description="Gly residues" evidence="1">
    <location>
        <begin position="184"/>
        <end position="195"/>
    </location>
</feature>
<dbReference type="Gene3D" id="3.80.10.10">
    <property type="entry name" value="Ribonuclease Inhibitor"/>
    <property type="match status" value="1"/>
</dbReference>